<dbReference type="Proteomes" id="UP000015350">
    <property type="component" value="Unassembled WGS sequence"/>
</dbReference>
<protein>
    <submittedName>
        <fullName evidence="1">Uncharacterized protein</fullName>
    </submittedName>
</protein>
<reference evidence="1 2" key="1">
    <citation type="submission" date="2013-04" db="EMBL/GenBank/DDBJ databases">
        <authorList>
            <person name="Kuznetsov B."/>
            <person name="Ivanovsky R."/>
        </authorList>
    </citation>
    <scope>NUCLEOTIDE SEQUENCE [LARGE SCALE GENOMIC DNA]</scope>
    <source>
        <strain evidence="1 2">MGU-K5</strain>
    </source>
</reference>
<evidence type="ECO:0000313" key="1">
    <source>
        <dbReference type="EMBL" id="EPY02764.1"/>
    </source>
</evidence>
<organism evidence="1 2">
    <name type="scientific">Magnetospirillum fulvum MGU-K5</name>
    <dbReference type="NCBI Taxonomy" id="1316936"/>
    <lineage>
        <taxon>Bacteria</taxon>
        <taxon>Pseudomonadati</taxon>
        <taxon>Pseudomonadota</taxon>
        <taxon>Alphaproteobacteria</taxon>
        <taxon>Rhodospirillales</taxon>
        <taxon>Rhodospirillaceae</taxon>
        <taxon>Magnetospirillum</taxon>
    </lineage>
</organism>
<evidence type="ECO:0000313" key="2">
    <source>
        <dbReference type="Proteomes" id="UP000015350"/>
    </source>
</evidence>
<name>S9SDD2_MAGFU</name>
<dbReference type="AlphaFoldDB" id="S9SDD2"/>
<comment type="caution">
    <text evidence="1">The sequence shown here is derived from an EMBL/GenBank/DDBJ whole genome shotgun (WGS) entry which is preliminary data.</text>
</comment>
<gene>
    <name evidence="1" type="ORF">K678_04141</name>
</gene>
<sequence length="76" mass="8436">MFRTAPPSRPFIKVARLDVHREATYFLQPSFDDLLPDLKKQACLAGADAIIEIVETKGGYLETSSNHLTATAIVFQ</sequence>
<dbReference type="STRING" id="1316936.K678_04141"/>
<accession>S9SDD2</accession>
<proteinExistence type="predicted"/>
<dbReference type="EMBL" id="AQPH01000009">
    <property type="protein sequence ID" value="EPY02764.1"/>
    <property type="molecule type" value="Genomic_DNA"/>
</dbReference>